<reference evidence="1 2" key="1">
    <citation type="journal article" date="2020" name="ISME J.">
        <title>Enrichment and physiological characterization of a novel comammox Nitrospira indicates ammonium inhibition of complete nitrification.</title>
        <authorList>
            <person name="Sakoula D."/>
            <person name="Koch H."/>
            <person name="Frank J."/>
            <person name="Jetten M.S.M."/>
            <person name="van Kessel M.A.H.J."/>
            <person name="Lucker S."/>
        </authorList>
    </citation>
    <scope>NUCLEOTIDE SEQUENCE [LARGE SCALE GENOMIC DNA]</scope>
    <source>
        <strain evidence="1">Comreactor17</strain>
    </source>
</reference>
<organism evidence="1 2">
    <name type="scientific">Candidatus Nitrospira kreftii</name>
    <dbReference type="NCBI Taxonomy" id="2652173"/>
    <lineage>
        <taxon>Bacteria</taxon>
        <taxon>Pseudomonadati</taxon>
        <taxon>Nitrospirota</taxon>
        <taxon>Nitrospiria</taxon>
        <taxon>Nitrospirales</taxon>
        <taxon>Nitrospiraceae</taxon>
        <taxon>Nitrospira</taxon>
    </lineage>
</organism>
<evidence type="ECO:0000313" key="1">
    <source>
        <dbReference type="EMBL" id="QPD04983.1"/>
    </source>
</evidence>
<protein>
    <submittedName>
        <fullName evidence="1">Uncharacterized protein</fullName>
    </submittedName>
</protein>
<dbReference type="KEGG" id="nkf:Nkreftii_002757"/>
<dbReference type="NCBIfam" id="NF047558">
    <property type="entry name" value="TPR_END_plus"/>
    <property type="match status" value="1"/>
</dbReference>
<evidence type="ECO:0000313" key="2">
    <source>
        <dbReference type="Proteomes" id="UP000593737"/>
    </source>
</evidence>
<dbReference type="SUPFAM" id="SSF48452">
    <property type="entry name" value="TPR-like"/>
    <property type="match status" value="1"/>
</dbReference>
<dbReference type="EMBL" id="CP047423">
    <property type="protein sequence ID" value="QPD04983.1"/>
    <property type="molecule type" value="Genomic_DNA"/>
</dbReference>
<dbReference type="InterPro" id="IPR011990">
    <property type="entry name" value="TPR-like_helical_dom_sf"/>
</dbReference>
<gene>
    <name evidence="1" type="ORF">Nkreftii_002757</name>
</gene>
<proteinExistence type="predicted"/>
<dbReference type="Proteomes" id="UP000593737">
    <property type="component" value="Chromosome"/>
</dbReference>
<name>A0A7S8J061_9BACT</name>
<sequence>MFIIFTKEPAYVKTERLIYSVQQTASFSGGTENLALAVMTLQNEGGIAAKHVTLVLSLKAANIRDLAIASNAGLPPIKKDIKSKSAEVILDALLPKESLTINLLLSFPETPTISVRSEESIGIESPFESLSTHKPSSVNTILEYLVPITGVLVSILAFLSRRILDKGSSGNGKTEEEHYLSSDRNNAAFLMLHRGFVDDAAIILSDAIHSGRHDPFTFSNFALCKAIKGDLEGGETLMRAAEFYNATSHGKAVVAFNKALIFQLTDHRDQTIEMLRAAIELSPTKIRRYCRISVHLDPIRKDPVFEELVRSPPAK</sequence>
<dbReference type="AlphaFoldDB" id="A0A7S8J061"/>
<accession>A0A7S8J061</accession>